<dbReference type="InterPro" id="IPR011004">
    <property type="entry name" value="Trimer_LpxA-like_sf"/>
</dbReference>
<keyword evidence="4 12" id="KW-0396">Initiation factor</keyword>
<dbReference type="GO" id="GO:0003743">
    <property type="term" value="F:translation initiation factor activity"/>
    <property type="evidence" value="ECO:0007669"/>
    <property type="project" value="UniProtKB-KW"/>
</dbReference>
<evidence type="ECO:0000259" key="10">
    <source>
        <dbReference type="Pfam" id="PF00483"/>
    </source>
</evidence>
<comment type="subcellular location">
    <subcellularLocation>
        <location evidence="1">Cytoplasm</location>
        <location evidence="1">Cytosol</location>
    </subcellularLocation>
</comment>
<dbReference type="Pfam" id="PF00483">
    <property type="entry name" value="NTP_transferase"/>
    <property type="match status" value="1"/>
</dbReference>
<dbReference type="Proteomes" id="UP000053611">
    <property type="component" value="Unassembled WGS sequence"/>
</dbReference>
<reference evidence="12 13" key="1">
    <citation type="submission" date="2015-03" db="EMBL/GenBank/DDBJ databases">
        <title>Genomics and transcriptomics of the oil-accumulating basidiomycete yeast T. oleaginosus allow insights into substrate utilization and the diverse evolutionary trajectories of mating systems in fungi.</title>
        <authorList>
            <consortium name="DOE Joint Genome Institute"/>
            <person name="Kourist R."/>
            <person name="Kracht O."/>
            <person name="Bracharz F."/>
            <person name="Lipzen A."/>
            <person name="Nolan M."/>
            <person name="Ohm R."/>
            <person name="Grigoriev I."/>
            <person name="Sun S."/>
            <person name="Heitman J."/>
            <person name="Bruck T."/>
            <person name="Nowrousian M."/>
        </authorList>
    </citation>
    <scope>NUCLEOTIDE SEQUENCE [LARGE SCALE GENOMIC DNA]</scope>
    <source>
        <strain evidence="12 13">IBC0246</strain>
    </source>
</reference>
<evidence type="ECO:0000313" key="12">
    <source>
        <dbReference type="EMBL" id="KLT41960.1"/>
    </source>
</evidence>
<dbReference type="GO" id="GO:0005851">
    <property type="term" value="C:eukaryotic translation initiation factor 2B complex"/>
    <property type="evidence" value="ECO:0007669"/>
    <property type="project" value="TreeGrafter"/>
</dbReference>
<dbReference type="InterPro" id="IPR056764">
    <property type="entry name" value="LbH_EIF2B3/5"/>
</dbReference>
<dbReference type="AlphaFoldDB" id="A0A0J0XLK1"/>
<sequence>MDPRQSEQKRPAYDTQDFMAVILVGKGENLFPFNEGPNVVPKALMPVGNKPVINIVLDWVFAAGLTDVLLIVPPSAGAAISEYLTEYLQLEYSSSSHQREPRVVLKTYAEGEDDEDDLEDKSGTARLLKRFRNDIKSDFILLPCDISFPSSLTLASILDRHRATPDAVLTSVWYEAPEAVRESEERMLVATDTTTSELLQVTPLDDLENADLDLRMALISAHPKLSLSTRLLDAHVYVLRRTVLDLLASRRSRDLTSMKEQFIPWLLKGTWQTGLAEQWGPVLDPPRRDPFADALARSTAAYRSQPAEAREESETPAESAGEELLAFKARVGRTGKSARARHARASWTCRVVVVKPEVEQAAPAPAKGKGAKPAGPEPEYILRANNIAGYWEMNRHLVKTLGGAPRAKEDKEDAVAASAQISPDSLVGEGVRVGERASIKKCIVGRHCVIGKNAKLTGCVLWDFCVVEEGARLENAVLANNVRVGEKAQIKDCEFGPGFEAKPGAIIKGERMVAGQEA</sequence>
<dbReference type="SUPFAM" id="SSF51161">
    <property type="entry name" value="Trimeric LpxA-like enzymes"/>
    <property type="match status" value="1"/>
</dbReference>
<evidence type="ECO:0000256" key="7">
    <source>
        <dbReference type="ARBA" id="ARBA00044229"/>
    </source>
</evidence>
<comment type="similarity">
    <text evidence="2">Belongs to the eIF-2B gamma/epsilon subunits family.</text>
</comment>
<proteinExistence type="inferred from homology"/>
<dbReference type="CDD" id="cd04652">
    <property type="entry name" value="LbH_eIF2B_gamma_C"/>
    <property type="match status" value="1"/>
</dbReference>
<dbReference type="PANTHER" id="PTHR45989:SF1">
    <property type="entry name" value="TRANSLATION INITIATION FACTOR EIF-2B SUBUNIT GAMMA"/>
    <property type="match status" value="1"/>
</dbReference>
<dbReference type="Gene3D" id="2.160.10.10">
    <property type="entry name" value="Hexapeptide repeat proteins"/>
    <property type="match status" value="1"/>
</dbReference>
<evidence type="ECO:0000256" key="2">
    <source>
        <dbReference type="ARBA" id="ARBA00007878"/>
    </source>
</evidence>
<evidence type="ECO:0000256" key="5">
    <source>
        <dbReference type="ARBA" id="ARBA00022917"/>
    </source>
</evidence>
<dbReference type="InterPro" id="IPR005835">
    <property type="entry name" value="NTP_transferase_dom"/>
</dbReference>
<evidence type="ECO:0000259" key="11">
    <source>
        <dbReference type="Pfam" id="PF25084"/>
    </source>
</evidence>
<dbReference type="GO" id="GO:0005085">
    <property type="term" value="F:guanyl-nucleotide exchange factor activity"/>
    <property type="evidence" value="ECO:0007669"/>
    <property type="project" value="TreeGrafter"/>
</dbReference>
<dbReference type="EMBL" id="KQ087210">
    <property type="protein sequence ID" value="KLT41960.1"/>
    <property type="molecule type" value="Genomic_DNA"/>
</dbReference>
<comment type="subunit">
    <text evidence="9">Component of the translation initiation factor 2B (eIF2B) complex which is a heterodecamer of two sets of five different subunits: alpha, beta, gamma, delta and epsilon. Subunits alpha, beta and delta comprise a regulatory subcomplex and subunits epsilon and gamma comprise a catalytic subcomplex. Within the complex, the hexameric regulatory complex resides at the center, with the two heterodimeric catalytic subcomplexes bound on opposite sides.</text>
</comment>
<dbReference type="GeneID" id="28983908"/>
<dbReference type="RefSeq" id="XP_018278451.1">
    <property type="nucleotide sequence ID" value="XM_018423305.1"/>
</dbReference>
<evidence type="ECO:0000256" key="3">
    <source>
        <dbReference type="ARBA" id="ARBA00022490"/>
    </source>
</evidence>
<dbReference type="PANTHER" id="PTHR45989">
    <property type="entry name" value="TRANSLATION INITIATION FACTOR EIF-2B SUBUNIT GAMMA"/>
    <property type="match status" value="1"/>
</dbReference>
<dbReference type="InterPro" id="IPR029044">
    <property type="entry name" value="Nucleotide-diphossugar_trans"/>
</dbReference>
<dbReference type="STRING" id="879819.A0A0J0XLK1"/>
<feature type="domain" description="EIF2B subunit epsilon/gamma LbH" evidence="11">
    <location>
        <begin position="414"/>
        <end position="492"/>
    </location>
</feature>
<keyword evidence="3" id="KW-0963">Cytoplasm</keyword>
<keyword evidence="5" id="KW-0648">Protein biosynthesis</keyword>
<comment type="function">
    <text evidence="8">Acts as a component of the translation initiation factor 2B (eIF2B) complex, which catalyzes the exchange of GDP for GTP on the eukaryotic initiation factor 2 (eIF2) complex gamma subunit. Its guanine nucleotide exchange factor activity is repressed when bound to eIF2 complex phosphorylated on the alpha subunit, thereby limiting the amount of methionyl-initiator methionine tRNA available to the ribosome and consequently global translation is repressed.</text>
</comment>
<dbReference type="OrthoDB" id="1733332at2759"/>
<evidence type="ECO:0000313" key="13">
    <source>
        <dbReference type="Proteomes" id="UP000053611"/>
    </source>
</evidence>
<protein>
    <recommendedName>
        <fullName evidence="6">Translation initiation factor eIF2B subunit gamma</fullName>
    </recommendedName>
    <alternativeName>
        <fullName evidence="7">eIF2B GDP-GTP exchange factor subunit gamma</fullName>
    </alternativeName>
</protein>
<feature type="domain" description="Nucleotidyl transferase" evidence="10">
    <location>
        <begin position="20"/>
        <end position="168"/>
    </location>
</feature>
<gene>
    <name evidence="12" type="ORF">CC85DRAFT_285896</name>
</gene>
<dbReference type="Pfam" id="PF25084">
    <property type="entry name" value="LbH_EIF2B"/>
    <property type="match status" value="1"/>
</dbReference>
<dbReference type="SUPFAM" id="SSF53448">
    <property type="entry name" value="Nucleotide-diphospho-sugar transferases"/>
    <property type="match status" value="1"/>
</dbReference>
<evidence type="ECO:0000256" key="1">
    <source>
        <dbReference type="ARBA" id="ARBA00004514"/>
    </source>
</evidence>
<dbReference type="GO" id="GO:0005829">
    <property type="term" value="C:cytosol"/>
    <property type="evidence" value="ECO:0007669"/>
    <property type="project" value="UniProtKB-SubCell"/>
</dbReference>
<accession>A0A0J0XLK1</accession>
<keyword evidence="13" id="KW-1185">Reference proteome</keyword>
<organism evidence="12 13">
    <name type="scientific">Cutaneotrichosporon oleaginosum</name>
    <dbReference type="NCBI Taxonomy" id="879819"/>
    <lineage>
        <taxon>Eukaryota</taxon>
        <taxon>Fungi</taxon>
        <taxon>Dikarya</taxon>
        <taxon>Basidiomycota</taxon>
        <taxon>Agaricomycotina</taxon>
        <taxon>Tremellomycetes</taxon>
        <taxon>Trichosporonales</taxon>
        <taxon>Trichosporonaceae</taxon>
        <taxon>Cutaneotrichosporon</taxon>
    </lineage>
</organism>
<evidence type="ECO:0000256" key="8">
    <source>
        <dbReference type="ARBA" id="ARBA00045373"/>
    </source>
</evidence>
<evidence type="ECO:0000256" key="6">
    <source>
        <dbReference type="ARBA" id="ARBA00044196"/>
    </source>
</evidence>
<dbReference type="InterPro" id="IPR051960">
    <property type="entry name" value="eIF2B_gamma"/>
</dbReference>
<dbReference type="Gene3D" id="3.90.550.10">
    <property type="entry name" value="Spore Coat Polysaccharide Biosynthesis Protein SpsA, Chain A"/>
    <property type="match status" value="1"/>
</dbReference>
<dbReference type="GO" id="GO:0002183">
    <property type="term" value="P:cytoplasmic translational initiation"/>
    <property type="evidence" value="ECO:0007669"/>
    <property type="project" value="TreeGrafter"/>
</dbReference>
<evidence type="ECO:0000256" key="4">
    <source>
        <dbReference type="ARBA" id="ARBA00022540"/>
    </source>
</evidence>
<evidence type="ECO:0000256" key="9">
    <source>
        <dbReference type="ARBA" id="ARBA00046432"/>
    </source>
</evidence>
<name>A0A0J0XLK1_9TREE</name>